<accession>A0A1H1NPL7</accession>
<evidence type="ECO:0000313" key="3">
    <source>
        <dbReference type="Proteomes" id="UP000198858"/>
    </source>
</evidence>
<dbReference type="STRING" id="1250231.SAMN04488552_1808"/>
<dbReference type="Proteomes" id="UP000198858">
    <property type="component" value="Chromosome I"/>
</dbReference>
<keyword evidence="3" id="KW-1185">Reference proteome</keyword>
<protein>
    <submittedName>
        <fullName evidence="2">YceI-like domain-containing protein</fullName>
    </submittedName>
</protein>
<name>A0A1H1NPL7_9FLAO</name>
<dbReference type="SUPFAM" id="SSF101874">
    <property type="entry name" value="YceI-like"/>
    <property type="match status" value="1"/>
</dbReference>
<proteinExistence type="predicted"/>
<feature type="domain" description="Lipid/polyisoprenoid-binding YceI-like" evidence="1">
    <location>
        <begin position="74"/>
        <end position="185"/>
    </location>
</feature>
<gene>
    <name evidence="2" type="ORF">SAMN04488552_1808</name>
</gene>
<dbReference type="InterPro" id="IPR036761">
    <property type="entry name" value="TTHA0802/YceI-like_sf"/>
</dbReference>
<dbReference type="AlphaFoldDB" id="A0A1H1NPL7"/>
<dbReference type="EMBL" id="LT629745">
    <property type="protein sequence ID" value="SDS00907.1"/>
    <property type="molecule type" value="Genomic_DNA"/>
</dbReference>
<organism evidence="2 3">
    <name type="scientific">Christiangramia echinicola</name>
    <dbReference type="NCBI Taxonomy" id="279359"/>
    <lineage>
        <taxon>Bacteria</taxon>
        <taxon>Pseudomonadati</taxon>
        <taxon>Bacteroidota</taxon>
        <taxon>Flavobacteriia</taxon>
        <taxon>Flavobacteriales</taxon>
        <taxon>Flavobacteriaceae</taxon>
        <taxon>Christiangramia</taxon>
    </lineage>
</organism>
<sequence length="188" mass="22015">MKRLLLYIGFVLLGYVVHAQADFKKETIKILPESELIIAGSTNVNKFDCKFDIDLISDWREIRYSQEDNFIHFNDLKLHLLTKGFDCGHKKMNADFQDLLMCEKYPEIEIKINRIELFSEEYSKAYITVMLAGEVNNYDLPVKISENRFQGKFKMNIRDFGLQPPKKALGLIEVDEEIEVQFNLKVTH</sequence>
<dbReference type="RefSeq" id="WP_089662109.1">
    <property type="nucleotide sequence ID" value="NZ_LT629745.1"/>
</dbReference>
<dbReference type="InterPro" id="IPR007372">
    <property type="entry name" value="Lipid/polyisoprenoid-bd_YceI"/>
</dbReference>
<dbReference type="Gene3D" id="2.40.128.110">
    <property type="entry name" value="Lipid/polyisoprenoid-binding, YceI-like"/>
    <property type="match status" value="1"/>
</dbReference>
<dbReference type="Pfam" id="PF04264">
    <property type="entry name" value="YceI"/>
    <property type="match status" value="1"/>
</dbReference>
<reference evidence="2 3" key="1">
    <citation type="submission" date="2016-10" db="EMBL/GenBank/DDBJ databases">
        <authorList>
            <person name="Varghese N."/>
            <person name="Submissions S."/>
        </authorList>
    </citation>
    <scope>NUCLEOTIDE SEQUENCE [LARGE SCALE GENOMIC DNA]</scope>
    <source>
        <strain evidence="2 3">Mar_2010_102</strain>
    </source>
</reference>
<evidence type="ECO:0000313" key="2">
    <source>
        <dbReference type="EMBL" id="SDS00907.1"/>
    </source>
</evidence>
<evidence type="ECO:0000259" key="1">
    <source>
        <dbReference type="Pfam" id="PF04264"/>
    </source>
</evidence>